<comment type="caution">
    <text evidence="2">The sequence shown here is derived from an EMBL/GenBank/DDBJ whole genome shotgun (WGS) entry which is preliminary data.</text>
</comment>
<keyword evidence="3" id="KW-1185">Reference proteome</keyword>
<sequence length="97" mass="9957">MLSQPVKTATSALYRSPTQSPGVDLCSVVNACGLSTASSYPMHTHEVTSADARGQAGLPPGLAALDIACLSLMGLPNRMAIVNVTDDLNHPSVLALP</sequence>
<gene>
    <name evidence="2" type="ORF">E5288_WYG012077</name>
</gene>
<dbReference type="EMBL" id="VBQZ03000019">
    <property type="protein sequence ID" value="MXQ84096.1"/>
    <property type="molecule type" value="Genomic_DNA"/>
</dbReference>
<evidence type="ECO:0000313" key="3">
    <source>
        <dbReference type="Proteomes" id="UP000322234"/>
    </source>
</evidence>
<reference evidence="2" key="1">
    <citation type="submission" date="2019-10" db="EMBL/GenBank/DDBJ databases">
        <title>The sequence and de novo assembly of the wild yak genome.</title>
        <authorList>
            <person name="Liu Y."/>
        </authorList>
    </citation>
    <scope>NUCLEOTIDE SEQUENCE [LARGE SCALE GENOMIC DNA]</scope>
    <source>
        <strain evidence="2">WY2019</strain>
    </source>
</reference>
<proteinExistence type="predicted"/>
<protein>
    <submittedName>
        <fullName evidence="2">Uncharacterized protein</fullName>
    </submittedName>
</protein>
<accession>A0A6B0R6Q2</accession>
<evidence type="ECO:0000313" key="2">
    <source>
        <dbReference type="EMBL" id="MXQ84096.1"/>
    </source>
</evidence>
<dbReference type="Proteomes" id="UP000322234">
    <property type="component" value="Unassembled WGS sequence"/>
</dbReference>
<dbReference type="AlphaFoldDB" id="A0A6B0R6Q2"/>
<organism evidence="2 3">
    <name type="scientific">Bos mutus</name>
    <name type="common">wild yak</name>
    <dbReference type="NCBI Taxonomy" id="72004"/>
    <lineage>
        <taxon>Eukaryota</taxon>
        <taxon>Metazoa</taxon>
        <taxon>Chordata</taxon>
        <taxon>Craniata</taxon>
        <taxon>Vertebrata</taxon>
        <taxon>Euteleostomi</taxon>
        <taxon>Mammalia</taxon>
        <taxon>Eutheria</taxon>
        <taxon>Laurasiatheria</taxon>
        <taxon>Artiodactyla</taxon>
        <taxon>Ruminantia</taxon>
        <taxon>Pecora</taxon>
        <taxon>Bovidae</taxon>
        <taxon>Bovinae</taxon>
        <taxon>Bos</taxon>
    </lineage>
</organism>
<feature type="region of interest" description="Disordered" evidence="1">
    <location>
        <begin position="1"/>
        <end position="21"/>
    </location>
</feature>
<evidence type="ECO:0000256" key="1">
    <source>
        <dbReference type="SAM" id="MobiDB-lite"/>
    </source>
</evidence>
<name>A0A6B0R6Q2_9CETA</name>